<keyword evidence="3" id="KW-1185">Reference proteome</keyword>
<dbReference type="AlphaFoldDB" id="R7YWQ5"/>
<proteinExistence type="predicted"/>
<dbReference type="RefSeq" id="XP_007781590.1">
    <property type="nucleotide sequence ID" value="XM_007783400.1"/>
</dbReference>
<dbReference type="STRING" id="1168221.R7YWQ5"/>
<evidence type="ECO:0000313" key="3">
    <source>
        <dbReference type="Proteomes" id="UP000016924"/>
    </source>
</evidence>
<dbReference type="HOGENOM" id="CLU_1214679_0_0_1"/>
<dbReference type="GeneID" id="19902977"/>
<evidence type="ECO:0000313" key="2">
    <source>
        <dbReference type="EMBL" id="EON66273.1"/>
    </source>
</evidence>
<accession>R7YWQ5</accession>
<gene>
    <name evidence="2" type="ORF">W97_05666</name>
</gene>
<name>R7YWQ5_CONA1</name>
<feature type="compositionally biased region" description="Basic and acidic residues" evidence="1">
    <location>
        <begin position="98"/>
        <end position="111"/>
    </location>
</feature>
<feature type="region of interest" description="Disordered" evidence="1">
    <location>
        <begin position="85"/>
        <end position="111"/>
    </location>
</feature>
<reference evidence="3" key="1">
    <citation type="submission" date="2012-06" db="EMBL/GenBank/DDBJ databases">
        <title>The genome sequence of Coniosporium apollinis CBS 100218.</title>
        <authorList>
            <consortium name="The Broad Institute Genome Sequencing Platform"/>
            <person name="Cuomo C."/>
            <person name="Gorbushina A."/>
            <person name="Noack S."/>
            <person name="Walker B."/>
            <person name="Young S.K."/>
            <person name="Zeng Q."/>
            <person name="Gargeya S."/>
            <person name="Fitzgerald M."/>
            <person name="Haas B."/>
            <person name="Abouelleil A."/>
            <person name="Alvarado L."/>
            <person name="Arachchi H.M."/>
            <person name="Berlin A.M."/>
            <person name="Chapman S.B."/>
            <person name="Goldberg J."/>
            <person name="Griggs A."/>
            <person name="Gujja S."/>
            <person name="Hansen M."/>
            <person name="Howarth C."/>
            <person name="Imamovic A."/>
            <person name="Larimer J."/>
            <person name="McCowan C."/>
            <person name="Montmayeur A."/>
            <person name="Murphy C."/>
            <person name="Neiman D."/>
            <person name="Pearson M."/>
            <person name="Priest M."/>
            <person name="Roberts A."/>
            <person name="Saif S."/>
            <person name="Shea T."/>
            <person name="Sisk P."/>
            <person name="Sykes S."/>
            <person name="Wortman J."/>
            <person name="Nusbaum C."/>
            <person name="Birren B."/>
        </authorList>
    </citation>
    <scope>NUCLEOTIDE SEQUENCE [LARGE SCALE GENOMIC DNA]</scope>
    <source>
        <strain evidence="3">CBS 100218</strain>
    </source>
</reference>
<evidence type="ECO:0000256" key="1">
    <source>
        <dbReference type="SAM" id="MobiDB-lite"/>
    </source>
</evidence>
<dbReference type="Proteomes" id="UP000016924">
    <property type="component" value="Unassembled WGS sequence"/>
</dbReference>
<organism evidence="2 3">
    <name type="scientific">Coniosporium apollinis (strain CBS 100218)</name>
    <name type="common">Rock-inhabiting black yeast</name>
    <dbReference type="NCBI Taxonomy" id="1168221"/>
    <lineage>
        <taxon>Eukaryota</taxon>
        <taxon>Fungi</taxon>
        <taxon>Dikarya</taxon>
        <taxon>Ascomycota</taxon>
        <taxon>Pezizomycotina</taxon>
        <taxon>Dothideomycetes</taxon>
        <taxon>Dothideomycetes incertae sedis</taxon>
        <taxon>Coniosporium</taxon>
    </lineage>
</organism>
<dbReference type="EMBL" id="JH767579">
    <property type="protein sequence ID" value="EON66273.1"/>
    <property type="molecule type" value="Genomic_DNA"/>
</dbReference>
<sequence>MDPCGASIVSEVAWNDSFKQDDQTSAAYLNTTLSDDRANQQKHQENVNLLSVSAPDFMGYGLLQFTAQTAVLNLRWKRGASVASTETGTSIPGGCLEGEGKPDGDGSRVESKPCPFRRIGATIHSLTGELIGKLNVPLVFFGDKSERSGEFVLLSSNAEEQSSETCKKLIDGVDCGTIKHVNGCMHIRSRNVMLVEWVGDIAYRRALGQVEVDGWAKIKTQEKEIILG</sequence>
<protein>
    <submittedName>
        <fullName evidence="2">Uncharacterized protein</fullName>
    </submittedName>
</protein>
<dbReference type="OrthoDB" id="5428863at2759"/>